<keyword evidence="1" id="KW-0812">Transmembrane</keyword>
<keyword evidence="1" id="KW-1133">Transmembrane helix</keyword>
<feature type="transmembrane region" description="Helical" evidence="1">
    <location>
        <begin position="167"/>
        <end position="187"/>
    </location>
</feature>
<dbReference type="RefSeq" id="WP_290140705.1">
    <property type="nucleotide sequence ID" value="NZ_CP101620.1"/>
</dbReference>
<evidence type="ECO:0000313" key="2">
    <source>
        <dbReference type="EMBL" id="UTY39551.1"/>
    </source>
</evidence>
<gene>
    <name evidence="2" type="ORF">NMU03_01565</name>
</gene>
<evidence type="ECO:0000256" key="1">
    <source>
        <dbReference type="SAM" id="Phobius"/>
    </source>
</evidence>
<sequence>MEYFKKREKKEIHLQITLENSYHYLGSCQDDTWAYIKESFEKRIHQRHHHDFFERYYQSYLMLAQNHDSKQGTIKDLTHQEKALLIFRTITNTIKNIVGAFSMPIYISLAILIFYYQNFQAINDLRLKTVLDVIPFGHVLYSCLDFCYDIVCFFPISNYYATLDLEFAMMISFCICMTFLWALYTILKTRIREIKRQYLRRIQFYLKKHEGIYDENQKYPAIYLYGVQFTIFVFFICMILICLLFL</sequence>
<feature type="transmembrane region" description="Helical" evidence="1">
    <location>
        <begin position="222"/>
        <end position="245"/>
    </location>
</feature>
<evidence type="ECO:0000313" key="3">
    <source>
        <dbReference type="Proteomes" id="UP001060112"/>
    </source>
</evidence>
<reference evidence="2" key="1">
    <citation type="submission" date="2022-07" db="EMBL/GenBank/DDBJ databases">
        <title>Faecal culturing of patients with breast cancer.</title>
        <authorList>
            <person name="Teng N.M.Y."/>
            <person name="Kiu R."/>
            <person name="Evans R."/>
            <person name="Baker D.J."/>
            <person name="Zenner C."/>
            <person name="Robinson S.D."/>
            <person name="Hall L.J."/>
        </authorList>
    </citation>
    <scope>NUCLEOTIDE SEQUENCE</scope>
    <source>
        <strain evidence="2">LH1062</strain>
    </source>
</reference>
<keyword evidence="3" id="KW-1185">Reference proteome</keyword>
<protein>
    <submittedName>
        <fullName evidence="2">Uncharacterized protein</fullName>
    </submittedName>
</protein>
<organism evidence="2 3">
    <name type="scientific">Allocoprobacillus halotolerans</name>
    <dbReference type="NCBI Taxonomy" id="2944914"/>
    <lineage>
        <taxon>Bacteria</taxon>
        <taxon>Bacillati</taxon>
        <taxon>Bacillota</taxon>
        <taxon>Erysipelotrichia</taxon>
        <taxon>Erysipelotrichales</taxon>
        <taxon>Erysipelotrichaceae</taxon>
        <taxon>Allocoprobacillus</taxon>
    </lineage>
</organism>
<dbReference type="EMBL" id="CP101620">
    <property type="protein sequence ID" value="UTY39551.1"/>
    <property type="molecule type" value="Genomic_DNA"/>
</dbReference>
<name>A0ABY5I2F9_9FIRM</name>
<accession>A0ABY5I2F9</accession>
<proteinExistence type="predicted"/>
<feature type="transmembrane region" description="Helical" evidence="1">
    <location>
        <begin position="97"/>
        <end position="116"/>
    </location>
</feature>
<dbReference type="Proteomes" id="UP001060112">
    <property type="component" value="Chromosome"/>
</dbReference>
<keyword evidence="1" id="KW-0472">Membrane</keyword>